<dbReference type="OrthoDB" id="678161at2"/>
<evidence type="ECO:0000256" key="4">
    <source>
        <dbReference type="ARBA" id="ARBA00022692"/>
    </source>
</evidence>
<dbReference type="GO" id="GO:0005886">
    <property type="term" value="C:plasma membrane"/>
    <property type="evidence" value="ECO:0007669"/>
    <property type="project" value="UniProtKB-SubCell"/>
</dbReference>
<proteinExistence type="predicted"/>
<gene>
    <name evidence="9" type="ORF">FEM21_15650</name>
</gene>
<sequence length="178" mass="20903">MKKYLILYRPFLIFLAKFFLTYLVLSLIYHAYLSSFNEQAVDGITRLVTKNTAQFFSLFNVDFYAKEISNASYLMLYYNQQLMARMIEGCNAISVIILFVSFVVSFSGKFKTTLLFILGGSVFVYILNVIRIALLCMALYWFPEQRELLHEIVFPLFIYGVVFILWVIWVNKFSLYAK</sequence>
<dbReference type="NCBIfam" id="TIGR04178">
    <property type="entry name" value="exo_archaeo"/>
    <property type="match status" value="1"/>
</dbReference>
<keyword evidence="3" id="KW-0645">Protease</keyword>
<dbReference type="STRING" id="1492738.FEM21_15650"/>
<comment type="caution">
    <text evidence="9">The sequence shown here is derived from an EMBL/GenBank/DDBJ whole genome shotgun (WGS) entry which is preliminary data.</text>
</comment>
<evidence type="ECO:0000256" key="8">
    <source>
        <dbReference type="SAM" id="Phobius"/>
    </source>
</evidence>
<dbReference type="GO" id="GO:0006508">
    <property type="term" value="P:proteolysis"/>
    <property type="evidence" value="ECO:0007669"/>
    <property type="project" value="UniProtKB-KW"/>
</dbReference>
<feature type="transmembrane region" description="Helical" evidence="8">
    <location>
        <begin position="12"/>
        <end position="32"/>
    </location>
</feature>
<feature type="transmembrane region" description="Helical" evidence="8">
    <location>
        <begin position="82"/>
        <end position="104"/>
    </location>
</feature>
<dbReference type="EMBL" id="JNCA01000014">
    <property type="protein sequence ID" value="KDN55438.1"/>
    <property type="molecule type" value="Genomic_DNA"/>
</dbReference>
<evidence type="ECO:0000256" key="1">
    <source>
        <dbReference type="ARBA" id="ARBA00004651"/>
    </source>
</evidence>
<keyword evidence="2" id="KW-1003">Cell membrane</keyword>
<feature type="transmembrane region" description="Helical" evidence="8">
    <location>
        <begin position="116"/>
        <end position="142"/>
    </location>
</feature>
<evidence type="ECO:0000256" key="6">
    <source>
        <dbReference type="ARBA" id="ARBA00022989"/>
    </source>
</evidence>
<keyword evidence="4 8" id="KW-0812">Transmembrane</keyword>
<evidence type="ECO:0000256" key="3">
    <source>
        <dbReference type="ARBA" id="ARBA00022670"/>
    </source>
</evidence>
<keyword evidence="7 8" id="KW-0472">Membrane</keyword>
<accession>A0A066WS87</accession>
<dbReference type="InterPro" id="IPR026392">
    <property type="entry name" value="Exo/Archaeosortase_dom"/>
</dbReference>
<dbReference type="eggNOG" id="COG4083">
    <property type="taxonomic scope" value="Bacteria"/>
</dbReference>
<evidence type="ECO:0000256" key="2">
    <source>
        <dbReference type="ARBA" id="ARBA00022475"/>
    </source>
</evidence>
<dbReference type="Proteomes" id="UP000027064">
    <property type="component" value="Unassembled WGS sequence"/>
</dbReference>
<evidence type="ECO:0000313" key="10">
    <source>
        <dbReference type="Proteomes" id="UP000027064"/>
    </source>
</evidence>
<protein>
    <submittedName>
        <fullName evidence="9">Exosortase</fullName>
    </submittedName>
</protein>
<keyword evidence="6 8" id="KW-1133">Transmembrane helix</keyword>
<evidence type="ECO:0000256" key="5">
    <source>
        <dbReference type="ARBA" id="ARBA00022801"/>
    </source>
</evidence>
<keyword evidence="10" id="KW-1185">Reference proteome</keyword>
<dbReference type="RefSeq" id="WP_035659317.1">
    <property type="nucleotide sequence ID" value="NZ_JNCA01000014.1"/>
</dbReference>
<dbReference type="NCBIfam" id="TIGR04128">
    <property type="entry name" value="exoso_Fjoh_1448"/>
    <property type="match status" value="1"/>
</dbReference>
<keyword evidence="5" id="KW-0378">Hydrolase</keyword>
<organism evidence="9 10">
    <name type="scientific">Flavobacterium seoulense</name>
    <dbReference type="NCBI Taxonomy" id="1492738"/>
    <lineage>
        <taxon>Bacteria</taxon>
        <taxon>Pseudomonadati</taxon>
        <taxon>Bacteroidota</taxon>
        <taxon>Flavobacteriia</taxon>
        <taxon>Flavobacteriales</taxon>
        <taxon>Flavobacteriaceae</taxon>
        <taxon>Flavobacterium</taxon>
    </lineage>
</organism>
<name>A0A066WS87_9FLAO</name>
<evidence type="ECO:0000256" key="7">
    <source>
        <dbReference type="ARBA" id="ARBA00023136"/>
    </source>
</evidence>
<dbReference type="GO" id="GO:0008233">
    <property type="term" value="F:peptidase activity"/>
    <property type="evidence" value="ECO:0007669"/>
    <property type="project" value="UniProtKB-KW"/>
</dbReference>
<dbReference type="AlphaFoldDB" id="A0A066WS87"/>
<comment type="subcellular location">
    <subcellularLocation>
        <location evidence="1">Cell membrane</location>
        <topology evidence="1">Multi-pass membrane protein</topology>
    </subcellularLocation>
</comment>
<dbReference type="PATRIC" id="fig|1492738.3.peg.1555"/>
<reference evidence="9 10" key="1">
    <citation type="submission" date="2014-05" db="EMBL/GenBank/DDBJ databases">
        <title>Genome Sequence of Flavobacterium sp. EM1321.</title>
        <authorList>
            <person name="Shin S.-K."/>
            <person name="Yi H."/>
        </authorList>
    </citation>
    <scope>NUCLEOTIDE SEQUENCE [LARGE SCALE GENOMIC DNA]</scope>
    <source>
        <strain evidence="9 10">EM1321</strain>
    </source>
</reference>
<feature type="transmembrane region" description="Helical" evidence="8">
    <location>
        <begin position="148"/>
        <end position="170"/>
    </location>
</feature>
<dbReference type="InterPro" id="IPR026323">
    <property type="entry name" value="Exosortase-related_prot_XrtF"/>
</dbReference>
<evidence type="ECO:0000313" key="9">
    <source>
        <dbReference type="EMBL" id="KDN55438.1"/>
    </source>
</evidence>